<evidence type="ECO:0000313" key="3">
    <source>
        <dbReference type="EMBL" id="OJZ80521.1"/>
    </source>
</evidence>
<feature type="domain" description="Aerobactin siderophore biosynthesis IucA/IucC N-terminal" evidence="1">
    <location>
        <begin position="292"/>
        <end position="408"/>
    </location>
</feature>
<dbReference type="OrthoDB" id="2117718at2759"/>
<name>A0A1M3T1C0_ASPLC</name>
<dbReference type="PANTHER" id="PTHR34384">
    <property type="entry name" value="L-2,3-DIAMINOPROPANOATE--CITRATE LIGASE"/>
    <property type="match status" value="1"/>
</dbReference>
<dbReference type="InterPro" id="IPR037455">
    <property type="entry name" value="LucA/IucC-like"/>
</dbReference>
<dbReference type="GO" id="GO:0019290">
    <property type="term" value="P:siderophore biosynthetic process"/>
    <property type="evidence" value="ECO:0007669"/>
    <property type="project" value="InterPro"/>
</dbReference>
<dbReference type="Pfam" id="PF06276">
    <property type="entry name" value="FhuF"/>
    <property type="match status" value="1"/>
</dbReference>
<dbReference type="VEuPathDB" id="FungiDB:ASPFODRAFT_147560"/>
<dbReference type="EMBL" id="KV878254">
    <property type="protein sequence ID" value="OJZ80521.1"/>
    <property type="molecule type" value="Genomic_DNA"/>
</dbReference>
<evidence type="ECO:0008006" key="5">
    <source>
        <dbReference type="Google" id="ProtNLM"/>
    </source>
</evidence>
<sequence>MPANLREGSTTMQTTEWREFVVRNSTGCKVTTHITDHETNTSLNRQQALFETTKRVLASAVNEGLASASIEKSICPNWMLCLRDPAGNEESCIKCGLRNSAYVENNGGEITGFLRADDLLPPVLTQTVEGEISEELDPGAICHIICLWQREHFTNAAVETLVEEVRNSTDNQAKWLEIASNQPTLHLKSPLCDWEQSVVLGHPTHPLHRACLAQPPLKPITPDEIPELLEPELSFLSLPRSEMKTFGPYTSLLKPLLEQLGISSPESPDRVVVPCFTRQLPSILPLFPDARHIGAVRRCCRAQISMRTISFLPDVGSPLHLKLSLNCQITSGPRTITPWTAALSPALSTALRTLLPQDLWIFEDAASITGGQDDFDKARHLTCIIRKSPEMQAEELGETIIPVAGLFQKPYKDNRTYMEIMFGLDDLRKRQTWLRKYLAKLFSLLLPPLVRYGIGLEAHAQNICVRINTTSKEVTGFAVRDFGGARIHRPTFFRTRIELGTIPPGASAFVEDMHKVWHKVYHALIQMHVGHLLYMLGLESHGGWPIVREELERVLVSSCDPDAKAVHEAFMNKTMAFKCFMEMRLRNIYRDYYERELPNVLLRDMQSEDDRTSKAEV</sequence>
<evidence type="ECO:0000259" key="2">
    <source>
        <dbReference type="Pfam" id="PF06276"/>
    </source>
</evidence>
<dbReference type="PANTHER" id="PTHR34384:SF5">
    <property type="entry name" value="L-2,3-DIAMINOPROPANOATE--CITRATE LIGASE"/>
    <property type="match status" value="1"/>
</dbReference>
<gene>
    <name evidence="3" type="ORF">ASPFODRAFT_147560</name>
</gene>
<accession>A0A1M3T1C0</accession>
<dbReference type="Proteomes" id="UP000184063">
    <property type="component" value="Unassembled WGS sequence"/>
</dbReference>
<dbReference type="Pfam" id="PF04183">
    <property type="entry name" value="IucA_IucC"/>
    <property type="match status" value="1"/>
</dbReference>
<feature type="domain" description="Aerobactin siderophore biosynthesis IucA/IucC-like C-terminal" evidence="2">
    <location>
        <begin position="432"/>
        <end position="588"/>
    </location>
</feature>
<reference evidence="4" key="1">
    <citation type="journal article" date="2017" name="Genome Biol.">
        <title>Comparative genomics reveals high biological diversity and specific adaptations in the industrially and medically important fungal genus Aspergillus.</title>
        <authorList>
            <person name="de Vries R.P."/>
            <person name="Riley R."/>
            <person name="Wiebenga A."/>
            <person name="Aguilar-Osorio G."/>
            <person name="Amillis S."/>
            <person name="Uchima C.A."/>
            <person name="Anderluh G."/>
            <person name="Asadollahi M."/>
            <person name="Askin M."/>
            <person name="Barry K."/>
            <person name="Battaglia E."/>
            <person name="Bayram O."/>
            <person name="Benocci T."/>
            <person name="Braus-Stromeyer S.A."/>
            <person name="Caldana C."/>
            <person name="Canovas D."/>
            <person name="Cerqueira G.C."/>
            <person name="Chen F."/>
            <person name="Chen W."/>
            <person name="Choi C."/>
            <person name="Clum A."/>
            <person name="Dos Santos R.A."/>
            <person name="Damasio A.R."/>
            <person name="Diallinas G."/>
            <person name="Emri T."/>
            <person name="Fekete E."/>
            <person name="Flipphi M."/>
            <person name="Freyberg S."/>
            <person name="Gallo A."/>
            <person name="Gournas C."/>
            <person name="Habgood R."/>
            <person name="Hainaut M."/>
            <person name="Harispe M.L."/>
            <person name="Henrissat B."/>
            <person name="Hilden K.S."/>
            <person name="Hope R."/>
            <person name="Hossain A."/>
            <person name="Karabika E."/>
            <person name="Karaffa L."/>
            <person name="Karanyi Z."/>
            <person name="Krasevec N."/>
            <person name="Kuo A."/>
            <person name="Kusch H."/>
            <person name="LaButti K."/>
            <person name="Lagendijk E.L."/>
            <person name="Lapidus A."/>
            <person name="Levasseur A."/>
            <person name="Lindquist E."/>
            <person name="Lipzen A."/>
            <person name="Logrieco A.F."/>
            <person name="MacCabe A."/>
            <person name="Maekelae M.R."/>
            <person name="Malavazi I."/>
            <person name="Melin P."/>
            <person name="Meyer V."/>
            <person name="Mielnichuk N."/>
            <person name="Miskei M."/>
            <person name="Molnar A.P."/>
            <person name="Mule G."/>
            <person name="Ngan C.Y."/>
            <person name="Orejas M."/>
            <person name="Orosz E."/>
            <person name="Ouedraogo J.P."/>
            <person name="Overkamp K.M."/>
            <person name="Park H.-S."/>
            <person name="Perrone G."/>
            <person name="Piumi F."/>
            <person name="Punt P.J."/>
            <person name="Ram A.F."/>
            <person name="Ramon A."/>
            <person name="Rauscher S."/>
            <person name="Record E."/>
            <person name="Riano-Pachon D.M."/>
            <person name="Robert V."/>
            <person name="Roehrig J."/>
            <person name="Ruller R."/>
            <person name="Salamov A."/>
            <person name="Salih N.S."/>
            <person name="Samson R.A."/>
            <person name="Sandor E."/>
            <person name="Sanguinetti M."/>
            <person name="Schuetze T."/>
            <person name="Sepcic K."/>
            <person name="Shelest E."/>
            <person name="Sherlock G."/>
            <person name="Sophianopoulou V."/>
            <person name="Squina F.M."/>
            <person name="Sun H."/>
            <person name="Susca A."/>
            <person name="Todd R.B."/>
            <person name="Tsang A."/>
            <person name="Unkles S.E."/>
            <person name="van de Wiele N."/>
            <person name="van Rossen-Uffink D."/>
            <person name="Oliveira J.V."/>
            <person name="Vesth T.C."/>
            <person name="Visser J."/>
            <person name="Yu J.-H."/>
            <person name="Zhou M."/>
            <person name="Andersen M.R."/>
            <person name="Archer D.B."/>
            <person name="Baker S.E."/>
            <person name="Benoit I."/>
            <person name="Brakhage A.A."/>
            <person name="Braus G.H."/>
            <person name="Fischer R."/>
            <person name="Frisvad J.C."/>
            <person name="Goldman G.H."/>
            <person name="Houbraken J."/>
            <person name="Oakley B."/>
            <person name="Pocsi I."/>
            <person name="Scazzocchio C."/>
            <person name="Seiboth B."/>
            <person name="vanKuyk P.A."/>
            <person name="Wortman J."/>
            <person name="Dyer P.S."/>
            <person name="Grigoriev I.V."/>
        </authorList>
    </citation>
    <scope>NUCLEOTIDE SEQUENCE [LARGE SCALE GENOMIC DNA]</scope>
    <source>
        <strain evidence="4">CBS 106.47</strain>
    </source>
</reference>
<dbReference type="Gene3D" id="1.10.510.40">
    <property type="match status" value="1"/>
</dbReference>
<dbReference type="GO" id="GO:0016881">
    <property type="term" value="F:acid-amino acid ligase activity"/>
    <property type="evidence" value="ECO:0007669"/>
    <property type="project" value="UniProtKB-ARBA"/>
</dbReference>
<evidence type="ECO:0000259" key="1">
    <source>
        <dbReference type="Pfam" id="PF04183"/>
    </source>
</evidence>
<protein>
    <recommendedName>
        <fullName evidence="5">Aerobactin siderophore biosynthesis IucA/IucC-like C-terminal domain-containing protein</fullName>
    </recommendedName>
</protein>
<evidence type="ECO:0000313" key="4">
    <source>
        <dbReference type="Proteomes" id="UP000184063"/>
    </source>
</evidence>
<dbReference type="AlphaFoldDB" id="A0A1M3T1C0"/>
<proteinExistence type="predicted"/>
<organism evidence="3 4">
    <name type="scientific">Aspergillus luchuensis (strain CBS 106.47)</name>
    <dbReference type="NCBI Taxonomy" id="1137211"/>
    <lineage>
        <taxon>Eukaryota</taxon>
        <taxon>Fungi</taxon>
        <taxon>Dikarya</taxon>
        <taxon>Ascomycota</taxon>
        <taxon>Pezizomycotina</taxon>
        <taxon>Eurotiomycetes</taxon>
        <taxon>Eurotiomycetidae</taxon>
        <taxon>Eurotiales</taxon>
        <taxon>Aspergillaceae</taxon>
        <taxon>Aspergillus</taxon>
        <taxon>Aspergillus subgen. Circumdati</taxon>
    </lineage>
</organism>
<dbReference type="InterPro" id="IPR007310">
    <property type="entry name" value="Aerobactin_biosyn_IucA/IucC_N"/>
</dbReference>
<dbReference type="InterPro" id="IPR022770">
    <property type="entry name" value="IucA/IucC-like_C"/>
</dbReference>